<accession>A0AA39P4B0</accession>
<reference evidence="1" key="1">
    <citation type="submission" date="2023-06" db="EMBL/GenBank/DDBJ databases">
        <authorList>
            <consortium name="Lawrence Berkeley National Laboratory"/>
            <person name="Ahrendt S."/>
            <person name="Sahu N."/>
            <person name="Indic B."/>
            <person name="Wong-Bajracharya J."/>
            <person name="Merenyi Z."/>
            <person name="Ke H.-M."/>
            <person name="Monk M."/>
            <person name="Kocsube S."/>
            <person name="Drula E."/>
            <person name="Lipzen A."/>
            <person name="Balint B."/>
            <person name="Henrissat B."/>
            <person name="Andreopoulos B."/>
            <person name="Martin F.M."/>
            <person name="Harder C.B."/>
            <person name="Rigling D."/>
            <person name="Ford K.L."/>
            <person name="Foster G.D."/>
            <person name="Pangilinan J."/>
            <person name="Papanicolaou A."/>
            <person name="Barry K."/>
            <person name="LaButti K."/>
            <person name="Viragh M."/>
            <person name="Koriabine M."/>
            <person name="Yan M."/>
            <person name="Riley R."/>
            <person name="Champramary S."/>
            <person name="Plett K.L."/>
            <person name="Tsai I.J."/>
            <person name="Slot J."/>
            <person name="Sipos G."/>
            <person name="Plett J."/>
            <person name="Nagy L.G."/>
            <person name="Grigoriev I.V."/>
        </authorList>
    </citation>
    <scope>NUCLEOTIDE SEQUENCE</scope>
    <source>
        <strain evidence="1">ICMP 16352</strain>
    </source>
</reference>
<gene>
    <name evidence="1" type="ORF">IW261DRAFT_1634337</name>
</gene>
<dbReference type="Proteomes" id="UP001175227">
    <property type="component" value="Unassembled WGS sequence"/>
</dbReference>
<evidence type="ECO:0000313" key="2">
    <source>
        <dbReference type="Proteomes" id="UP001175227"/>
    </source>
</evidence>
<keyword evidence="2" id="KW-1185">Reference proteome</keyword>
<sequence>MPPVLNLKVITFSPRPLIAEILKTLGTGLHLSRSRLEPGCLGVAPFVLPPAVNITAAHWIWTDETDANGWDPVGHRASRDIITSPYGKVVVCEKAVIGADKNYVSSGNSGNIDLGGKWHPMVPDMDPNVNVFAVDDNNAPFVSTAQCDYFSGAHCVRRWEYGWPIQTELELTVIEPLD</sequence>
<organism evidence="1 2">
    <name type="scientific">Armillaria novae-zelandiae</name>
    <dbReference type="NCBI Taxonomy" id="153914"/>
    <lineage>
        <taxon>Eukaryota</taxon>
        <taxon>Fungi</taxon>
        <taxon>Dikarya</taxon>
        <taxon>Basidiomycota</taxon>
        <taxon>Agaricomycotina</taxon>
        <taxon>Agaricomycetes</taxon>
        <taxon>Agaricomycetidae</taxon>
        <taxon>Agaricales</taxon>
        <taxon>Marasmiineae</taxon>
        <taxon>Physalacriaceae</taxon>
        <taxon>Armillaria</taxon>
    </lineage>
</organism>
<comment type="caution">
    <text evidence="1">The sequence shown here is derived from an EMBL/GenBank/DDBJ whole genome shotgun (WGS) entry which is preliminary data.</text>
</comment>
<name>A0AA39P4B0_9AGAR</name>
<evidence type="ECO:0000313" key="1">
    <source>
        <dbReference type="EMBL" id="KAK0477333.1"/>
    </source>
</evidence>
<proteinExistence type="predicted"/>
<dbReference type="EMBL" id="JAUEPR010000017">
    <property type="protein sequence ID" value="KAK0477333.1"/>
    <property type="molecule type" value="Genomic_DNA"/>
</dbReference>
<protein>
    <submittedName>
        <fullName evidence="1">Uncharacterized protein</fullName>
    </submittedName>
</protein>
<dbReference type="AlphaFoldDB" id="A0AA39P4B0"/>